<dbReference type="GO" id="GO:0003723">
    <property type="term" value="F:RNA binding"/>
    <property type="evidence" value="ECO:0007669"/>
    <property type="project" value="InterPro"/>
</dbReference>
<evidence type="ECO:0000313" key="7">
    <source>
        <dbReference type="Proteomes" id="UP000022910"/>
    </source>
</evidence>
<accession>A0A015KAM4</accession>
<feature type="region of interest" description="Disordered" evidence="4">
    <location>
        <begin position="54"/>
        <end position="78"/>
    </location>
</feature>
<dbReference type="PROSITE" id="PS50304">
    <property type="entry name" value="TUDOR"/>
    <property type="match status" value="1"/>
</dbReference>
<evidence type="ECO:0000313" key="6">
    <source>
        <dbReference type="EMBL" id="EXX78827.1"/>
    </source>
</evidence>
<reference evidence="6 7" key="1">
    <citation type="submission" date="2014-02" db="EMBL/GenBank/DDBJ databases">
        <title>Single nucleus genome sequencing reveals high similarity among nuclei of an endomycorrhizal fungus.</title>
        <authorList>
            <person name="Lin K."/>
            <person name="Geurts R."/>
            <person name="Zhang Z."/>
            <person name="Limpens E."/>
            <person name="Saunders D.G."/>
            <person name="Mu D."/>
            <person name="Pang E."/>
            <person name="Cao H."/>
            <person name="Cha H."/>
            <person name="Lin T."/>
            <person name="Zhou Q."/>
            <person name="Shang Y."/>
            <person name="Li Y."/>
            <person name="Ivanov S."/>
            <person name="Sharma T."/>
            <person name="Velzen R.V."/>
            <person name="Ruijter N.D."/>
            <person name="Aanen D.K."/>
            <person name="Win J."/>
            <person name="Kamoun S."/>
            <person name="Bisseling T."/>
            <person name="Huang S."/>
        </authorList>
    </citation>
    <scope>NUCLEOTIDE SEQUENCE [LARGE SCALE GENOMIC DNA]</scope>
    <source>
        <strain evidence="7">DAOM197198w</strain>
    </source>
</reference>
<proteinExistence type="inferred from homology"/>
<dbReference type="EMBL" id="JEMT01007877">
    <property type="protein sequence ID" value="EXX78827.1"/>
    <property type="molecule type" value="Genomic_DNA"/>
</dbReference>
<sequence>MNAEELAQYQYQLDQVNLALKSEPENSELLKLKTDLTELINLTNTIIDQEVTLSPSKRSASSISPRTNSTPTTPTSFSIPTFTKPLQVGDSCLARWSGDGQFYQAQITAIGGGDQVFSVVFKGYNNVELVDVQDIKPLEKNKKKGLNDKKDKDKKKKSGEGQKKINEQNLKQKSWLAFASGSAMAPGRKTTKTKRLVQPPINKKSIFATPENPEGKVGVVGSGKPMTQFQQRDQCENIMKYIEVGWYYYYRARDNWEYGNIICIRIYMYIYNKQNLIY</sequence>
<dbReference type="SMART" id="SM00333">
    <property type="entry name" value="TUDOR"/>
    <property type="match status" value="1"/>
</dbReference>
<evidence type="ECO:0000256" key="1">
    <source>
        <dbReference type="ARBA" id="ARBA00004408"/>
    </source>
</evidence>
<keyword evidence="7" id="KW-1185">Reference proteome</keyword>
<feature type="domain" description="Tudor" evidence="5">
    <location>
        <begin position="85"/>
        <end position="145"/>
    </location>
</feature>
<dbReference type="GO" id="GO:0015030">
    <property type="term" value="C:Cajal body"/>
    <property type="evidence" value="ECO:0007669"/>
    <property type="project" value="UniProtKB-SubCell"/>
</dbReference>
<organism evidence="6 7">
    <name type="scientific">Rhizophagus irregularis (strain DAOM 197198w)</name>
    <name type="common">Glomus intraradices</name>
    <dbReference type="NCBI Taxonomy" id="1432141"/>
    <lineage>
        <taxon>Eukaryota</taxon>
        <taxon>Fungi</taxon>
        <taxon>Fungi incertae sedis</taxon>
        <taxon>Mucoromycota</taxon>
        <taxon>Glomeromycotina</taxon>
        <taxon>Glomeromycetes</taxon>
        <taxon>Glomerales</taxon>
        <taxon>Glomeraceae</taxon>
        <taxon>Rhizophagus</taxon>
    </lineage>
</organism>
<feature type="region of interest" description="Disordered" evidence="4">
    <location>
        <begin position="141"/>
        <end position="165"/>
    </location>
</feature>
<dbReference type="Pfam" id="PF06003">
    <property type="entry name" value="SMN_Tudor"/>
    <property type="match status" value="1"/>
</dbReference>
<dbReference type="PANTHER" id="PTHR46297">
    <property type="entry name" value="ZINC FINGER CCCH-TYPE WITH G PATCH DOMAIN-CONTAINING PROTEIN"/>
    <property type="match status" value="1"/>
</dbReference>
<dbReference type="Gene3D" id="2.30.30.140">
    <property type="match status" value="1"/>
</dbReference>
<evidence type="ECO:0000256" key="4">
    <source>
        <dbReference type="SAM" id="MobiDB-lite"/>
    </source>
</evidence>
<dbReference type="GO" id="GO:0005737">
    <property type="term" value="C:cytoplasm"/>
    <property type="evidence" value="ECO:0007669"/>
    <property type="project" value="InterPro"/>
</dbReference>
<dbReference type="AlphaFoldDB" id="A0A015KAM4"/>
<dbReference type="SUPFAM" id="SSF63748">
    <property type="entry name" value="Tudor/PWWP/MBT"/>
    <property type="match status" value="1"/>
</dbReference>
<evidence type="ECO:0000259" key="5">
    <source>
        <dbReference type="PROSITE" id="PS50304"/>
    </source>
</evidence>
<dbReference type="Proteomes" id="UP000022910">
    <property type="component" value="Unassembled WGS sequence"/>
</dbReference>
<comment type="caution">
    <text evidence="6">The sequence shown here is derived from an EMBL/GenBank/DDBJ whole genome shotgun (WGS) entry which is preliminary data.</text>
</comment>
<keyword evidence="3" id="KW-0539">Nucleus</keyword>
<comment type="subcellular location">
    <subcellularLocation>
        <location evidence="1">Nucleus</location>
        <location evidence="1">Cajal body</location>
    </subcellularLocation>
</comment>
<evidence type="ECO:0000256" key="3">
    <source>
        <dbReference type="ARBA" id="ARBA00023242"/>
    </source>
</evidence>
<dbReference type="OrthoDB" id="79171at2759"/>
<protein>
    <recommendedName>
        <fullName evidence="5">Tudor domain-containing protein</fullName>
    </recommendedName>
</protein>
<dbReference type="GO" id="GO:0006397">
    <property type="term" value="P:mRNA processing"/>
    <property type="evidence" value="ECO:0007669"/>
    <property type="project" value="InterPro"/>
</dbReference>
<gene>
    <name evidence="6" type="ORF">RirG_011570</name>
</gene>
<dbReference type="InterPro" id="IPR002999">
    <property type="entry name" value="Tudor"/>
</dbReference>
<name>A0A015KAM4_RHIIW</name>
<feature type="compositionally biased region" description="Basic and acidic residues" evidence="4">
    <location>
        <begin position="141"/>
        <end position="151"/>
    </location>
</feature>
<comment type="similarity">
    <text evidence="2">Belongs to the SMN family.</text>
</comment>
<dbReference type="STRING" id="1432141.A0A015KAM4"/>
<evidence type="ECO:0000256" key="2">
    <source>
        <dbReference type="ARBA" id="ARBA00005371"/>
    </source>
</evidence>
<dbReference type="CDD" id="cd21182">
    <property type="entry name" value="Tudor_SMN_SPF30-like"/>
    <property type="match status" value="1"/>
</dbReference>
<dbReference type="PANTHER" id="PTHR46297:SF2">
    <property type="entry name" value="TUDOR DOMAIN-CONTAINING PROTEIN"/>
    <property type="match status" value="1"/>
</dbReference>
<dbReference type="InterPro" id="IPR010304">
    <property type="entry name" value="SMN_Tudor"/>
</dbReference>